<evidence type="ECO:0000259" key="1">
    <source>
        <dbReference type="Pfam" id="PF01882"/>
    </source>
</evidence>
<dbReference type="RefSeq" id="WP_345684827.1">
    <property type="nucleotide sequence ID" value="NZ_BAABRO010000007.1"/>
</dbReference>
<name>A0ABP9VS61_9BACT</name>
<proteinExistence type="predicted"/>
<dbReference type="EMBL" id="BAABRO010000007">
    <property type="protein sequence ID" value="GAA5507994.1"/>
    <property type="molecule type" value="Genomic_DNA"/>
</dbReference>
<dbReference type="InterPro" id="IPR002881">
    <property type="entry name" value="DUF58"/>
</dbReference>
<dbReference type="PANTHER" id="PTHR33608:SF6">
    <property type="entry name" value="BLL2464 PROTEIN"/>
    <property type="match status" value="1"/>
</dbReference>
<keyword evidence="3" id="KW-1185">Reference proteome</keyword>
<reference evidence="2 3" key="1">
    <citation type="submission" date="2024-02" db="EMBL/GenBank/DDBJ databases">
        <title>Rhodopirellula caenicola NBRC 110016.</title>
        <authorList>
            <person name="Ichikawa N."/>
            <person name="Katano-Makiyama Y."/>
            <person name="Hidaka K."/>
        </authorList>
    </citation>
    <scope>NUCLEOTIDE SEQUENCE [LARGE SCALE GENOMIC DNA]</scope>
    <source>
        <strain evidence="2 3">NBRC 110016</strain>
    </source>
</reference>
<dbReference type="Proteomes" id="UP001416858">
    <property type="component" value="Unassembled WGS sequence"/>
</dbReference>
<comment type="caution">
    <text evidence="2">The sequence shown here is derived from an EMBL/GenBank/DDBJ whole genome shotgun (WGS) entry which is preliminary data.</text>
</comment>
<dbReference type="PANTHER" id="PTHR33608">
    <property type="entry name" value="BLL2464 PROTEIN"/>
    <property type="match status" value="1"/>
</dbReference>
<protein>
    <recommendedName>
        <fullName evidence="1">DUF58 domain-containing protein</fullName>
    </recommendedName>
</protein>
<accession>A0ABP9VS61</accession>
<dbReference type="SUPFAM" id="SSF53300">
    <property type="entry name" value="vWA-like"/>
    <property type="match status" value="1"/>
</dbReference>
<evidence type="ECO:0000313" key="3">
    <source>
        <dbReference type="Proteomes" id="UP001416858"/>
    </source>
</evidence>
<dbReference type="Pfam" id="PF01882">
    <property type="entry name" value="DUF58"/>
    <property type="match status" value="1"/>
</dbReference>
<organism evidence="2 3">
    <name type="scientific">Novipirellula caenicola</name>
    <dbReference type="NCBI Taxonomy" id="1536901"/>
    <lineage>
        <taxon>Bacteria</taxon>
        <taxon>Pseudomonadati</taxon>
        <taxon>Planctomycetota</taxon>
        <taxon>Planctomycetia</taxon>
        <taxon>Pirellulales</taxon>
        <taxon>Pirellulaceae</taxon>
        <taxon>Novipirellula</taxon>
    </lineage>
</organism>
<gene>
    <name evidence="2" type="ORF">Rcae01_03452</name>
</gene>
<sequence length="308" mass="34248">MSWFSNAELYERMNHATHPAETLPRPDILSRANFELVVRRIADDIAFGTDDSLFVGSGLEYAQSRPYEPGDPVRQIDWKLSARMPVAYVKQHETLKRVAMYLIVDTSASMSVSSTTLSKHGLAVWAAAAIGLVGLRRLSPVSVLSAGARHQHTRSDGNPSLSPDDLWRDLEPLRAHDVDEETELGERLTALSARLTRRSLLFVFSDLHDPEALTVLRRLGHQHDVVVLHLQDPSETGALRAGYFRGSEAESGQAFLAGGQQRWRTTCTLARDMAGADVSYLKLVTNGPLLSPLRQFLLTRAVRMRGQR</sequence>
<dbReference type="InterPro" id="IPR036465">
    <property type="entry name" value="vWFA_dom_sf"/>
</dbReference>
<evidence type="ECO:0000313" key="2">
    <source>
        <dbReference type="EMBL" id="GAA5507994.1"/>
    </source>
</evidence>
<feature type="domain" description="DUF58" evidence="1">
    <location>
        <begin position="63"/>
        <end position="258"/>
    </location>
</feature>